<organism evidence="1 2">
    <name type="scientific">Fusarium phyllophilum</name>
    <dbReference type="NCBI Taxonomy" id="47803"/>
    <lineage>
        <taxon>Eukaryota</taxon>
        <taxon>Fungi</taxon>
        <taxon>Dikarya</taxon>
        <taxon>Ascomycota</taxon>
        <taxon>Pezizomycotina</taxon>
        <taxon>Sordariomycetes</taxon>
        <taxon>Hypocreomycetidae</taxon>
        <taxon>Hypocreales</taxon>
        <taxon>Nectriaceae</taxon>
        <taxon>Fusarium</taxon>
        <taxon>Fusarium fujikuroi species complex</taxon>
    </lineage>
</organism>
<dbReference type="Gene3D" id="3.80.10.10">
    <property type="entry name" value="Ribonuclease Inhibitor"/>
    <property type="match status" value="1"/>
</dbReference>
<proteinExistence type="predicted"/>
<dbReference type="InterPro" id="IPR032675">
    <property type="entry name" value="LRR_dom_sf"/>
</dbReference>
<dbReference type="SUPFAM" id="SSF52047">
    <property type="entry name" value="RNI-like"/>
    <property type="match status" value="1"/>
</dbReference>
<dbReference type="EMBL" id="JAAOAQ010000589">
    <property type="protein sequence ID" value="KAF5540401.1"/>
    <property type="molecule type" value="Genomic_DNA"/>
</dbReference>
<dbReference type="Proteomes" id="UP000582016">
    <property type="component" value="Unassembled WGS sequence"/>
</dbReference>
<protein>
    <recommendedName>
        <fullName evidence="3">F-box domain-containing protein</fullName>
    </recommendedName>
</protein>
<dbReference type="OrthoDB" id="5069382at2759"/>
<reference evidence="1 2" key="1">
    <citation type="submission" date="2020-05" db="EMBL/GenBank/DDBJ databases">
        <title>Identification and distribution of gene clusters putatively required for synthesis of sphingolipid metabolism inhibitors in phylogenetically diverse species of the filamentous fungus Fusarium.</title>
        <authorList>
            <person name="Kim H.-S."/>
            <person name="Busman M."/>
            <person name="Brown D.W."/>
            <person name="Divon H."/>
            <person name="Uhlig S."/>
            <person name="Proctor R.H."/>
        </authorList>
    </citation>
    <scope>NUCLEOTIDE SEQUENCE [LARGE SCALE GENOMIC DNA]</scope>
    <source>
        <strain evidence="1 2">NRRL 13617</strain>
    </source>
</reference>
<dbReference type="AlphaFoldDB" id="A0A8H5IPF2"/>
<evidence type="ECO:0000313" key="2">
    <source>
        <dbReference type="Proteomes" id="UP000582016"/>
    </source>
</evidence>
<gene>
    <name evidence="1" type="ORF">FPHYL_12063</name>
</gene>
<name>A0A8H5IPF2_9HYPO</name>
<sequence>MGLLSLPPEILEKICKLFCIHCQTAPLSHFPNSQNHVTPCPCRIWEYDAQGVKALVNLSETCQALNTFTLPHRYHRLELKSDILYIKEFIAQIRGRGHDALNHVRSLSLAYTKAKDASTSFNMVLLNVPQIQLLHIRLSLKHEIKIPPRAMLKSLRHLRYLHIEQSGKESQHSTHRLRIHELLQLAPKIDTLVIQVAELSCLFASEGLENVKCLKLINTLVSPTCLRMILDACPQLESFIFCYSAREIIESITPQTLPQALSVRQETLRYVEFYWERQPVNDSGMEIVGSFKDLTNFETLILGGPGFRFERAEEKKTLKTCLVNLLPQSIRSFIIDSESISLHEPILALGEVVSRARFRC</sequence>
<evidence type="ECO:0008006" key="3">
    <source>
        <dbReference type="Google" id="ProtNLM"/>
    </source>
</evidence>
<keyword evidence="2" id="KW-1185">Reference proteome</keyword>
<accession>A0A8H5IPF2</accession>
<comment type="caution">
    <text evidence="1">The sequence shown here is derived from an EMBL/GenBank/DDBJ whole genome shotgun (WGS) entry which is preliminary data.</text>
</comment>
<evidence type="ECO:0000313" key="1">
    <source>
        <dbReference type="EMBL" id="KAF5540401.1"/>
    </source>
</evidence>